<sequence length="855" mass="94682">MKINKRSISVAIALCLSLTNISSLSYANNDTYNSVLKDYINNQEPFVVSSDVLNQTSSNKKSFTKVSPEQIVIQYLTQLQNLSTFKLITKEDDTLDSQYIIRLQQHINDMPIYGSDVVACVTYDGIIKSISGYIENQDNLKTIDYKVNLNEDKVKDIAISKLKTKDDRKEDLKVKLYLYKDKEDQYIPTYKVELSSVTNDVHNQIIFIDAQNGNVIDKYEKTKNVIRPTQVKAKGVFGDEKEISLVEAKGESGVNDGYYFLDLSRGNYPIQTVDARNEYYFQWSVVDLIQNNTKYFKTSLTQPDGKFVDGHYYVGKAYDFYKSQFNRDGLDSKGIKPSVVVNVYEPGNAFYLNDNGVDLLALGNGDEEYYDAAGSIDIIGHEYTHAIVAYTAGLEYLSQAGAIDEAYGDIFGTLLEFKNKSNANWTIGENFSKNGAFRDLSNPDTDNIEKINVCTKAHTHSQYCDYDYVHENSSIINKLAYLISEGGTHYGVKVTGMGKDKMGQLFYNALTEGLYSHSNFKHLGEVLLSKAKTEQDKQTVLNALTAVGIKKQTLPTENISKVAGQNRYETAVKISQKGWSQSDNVVLINSSAIPDALSATPFAAAKDAPILLTGSKELNQDTEKELIRLKAKNIYVIGGLNSISTNIMSRLNQLGMNAQRISGDNRYITSLEIAKKLENVSEISVVNGETGLADAVSIAAIAGDKNMPVLLVPPSQDINVINIYTKLNSIKKAYIIGGTGSVSNTVESKLPNATRIGGDNRNQTNAKVVEYFYTGTNLNNVFVAKDGMSQKDQLIDALSVGVLATKEKSPVLLVGKKLDEKQKSVMKTKKPNALTQVGAGANENAFNELVNIYNY</sequence>
<dbReference type="AlphaFoldDB" id="A0A1G9QQV8"/>
<evidence type="ECO:0000313" key="12">
    <source>
        <dbReference type="Proteomes" id="UP000199068"/>
    </source>
</evidence>
<dbReference type="Pfam" id="PF02868">
    <property type="entry name" value="Peptidase_M4_C"/>
    <property type="match status" value="1"/>
</dbReference>
<feature type="domain" description="Peptidase M4 C-terminal" evidence="10">
    <location>
        <begin position="392"/>
        <end position="549"/>
    </location>
</feature>
<feature type="chain" id="PRO_5011507038" evidence="8">
    <location>
        <begin position="28"/>
        <end position="855"/>
    </location>
</feature>
<dbReference type="GO" id="GO:0006508">
    <property type="term" value="P:proteolysis"/>
    <property type="evidence" value="ECO:0007669"/>
    <property type="project" value="UniProtKB-KW"/>
</dbReference>
<feature type="active site" evidence="7">
    <location>
        <position position="382"/>
    </location>
</feature>
<evidence type="ECO:0000256" key="1">
    <source>
        <dbReference type="ARBA" id="ARBA00009388"/>
    </source>
</evidence>
<keyword evidence="2 11" id="KW-0645">Protease</keyword>
<proteinExistence type="inferred from homology"/>
<evidence type="ECO:0000256" key="4">
    <source>
        <dbReference type="ARBA" id="ARBA00022801"/>
    </source>
</evidence>
<organism evidence="11 12">
    <name type="scientific">Romboutsia lituseburensis DSM 797</name>
    <dbReference type="NCBI Taxonomy" id="1121325"/>
    <lineage>
        <taxon>Bacteria</taxon>
        <taxon>Bacillati</taxon>
        <taxon>Bacillota</taxon>
        <taxon>Clostridia</taxon>
        <taxon>Peptostreptococcales</taxon>
        <taxon>Peptostreptococcaceae</taxon>
        <taxon>Romboutsia</taxon>
    </lineage>
</organism>
<dbReference type="PANTHER" id="PTHR33794">
    <property type="entry name" value="BACILLOLYSIN"/>
    <property type="match status" value="1"/>
</dbReference>
<evidence type="ECO:0000259" key="10">
    <source>
        <dbReference type="Pfam" id="PF02868"/>
    </source>
</evidence>
<protein>
    <submittedName>
        <fullName evidence="11">Zn-dependent metalloprotease</fullName>
    </submittedName>
</protein>
<dbReference type="EMBL" id="FNGW01000005">
    <property type="protein sequence ID" value="SDM13353.1"/>
    <property type="molecule type" value="Genomic_DNA"/>
</dbReference>
<keyword evidence="8" id="KW-0732">Signal</keyword>
<dbReference type="Pfam" id="PF01447">
    <property type="entry name" value="Peptidase_M4"/>
    <property type="match status" value="1"/>
</dbReference>
<keyword evidence="12" id="KW-1185">Reference proteome</keyword>
<dbReference type="InterPro" id="IPR013856">
    <property type="entry name" value="Peptidase_M4_domain"/>
</dbReference>
<gene>
    <name evidence="11" type="ORF">SAMN04515677_105327</name>
</gene>
<dbReference type="Proteomes" id="UP000199068">
    <property type="component" value="Unassembled WGS sequence"/>
</dbReference>
<dbReference type="RefSeq" id="WP_092726440.1">
    <property type="nucleotide sequence ID" value="NZ_FNGW01000005.1"/>
</dbReference>
<comment type="similarity">
    <text evidence="1">Belongs to the peptidase M4 family.</text>
</comment>
<dbReference type="Gene3D" id="3.10.450.490">
    <property type="match status" value="1"/>
</dbReference>
<evidence type="ECO:0000259" key="9">
    <source>
        <dbReference type="Pfam" id="PF01447"/>
    </source>
</evidence>
<dbReference type="SUPFAM" id="SSF55486">
    <property type="entry name" value="Metalloproteases ('zincins'), catalytic domain"/>
    <property type="match status" value="1"/>
</dbReference>
<dbReference type="InterPro" id="IPR023612">
    <property type="entry name" value="Peptidase_M4"/>
</dbReference>
<accession>A0A1G9QQV8</accession>
<dbReference type="GO" id="GO:0046872">
    <property type="term" value="F:metal ion binding"/>
    <property type="evidence" value="ECO:0007669"/>
    <property type="project" value="UniProtKB-KW"/>
</dbReference>
<keyword evidence="4" id="KW-0378">Hydrolase</keyword>
<reference evidence="11 12" key="1">
    <citation type="submission" date="2016-10" db="EMBL/GenBank/DDBJ databases">
        <authorList>
            <person name="de Groot N.N."/>
        </authorList>
    </citation>
    <scope>NUCLEOTIDE SEQUENCE [LARGE SCALE GENOMIC DNA]</scope>
    <source>
        <strain evidence="11 12">DSM 797</strain>
    </source>
</reference>
<dbReference type="CDD" id="cd09597">
    <property type="entry name" value="M4_TLP"/>
    <property type="match status" value="1"/>
</dbReference>
<dbReference type="InterPro" id="IPR027268">
    <property type="entry name" value="Peptidase_M4/M1_CTD_sf"/>
</dbReference>
<keyword evidence="6 11" id="KW-0482">Metalloprotease</keyword>
<keyword evidence="3" id="KW-0479">Metal-binding</keyword>
<keyword evidence="5" id="KW-0862">Zinc</keyword>
<evidence type="ECO:0000256" key="7">
    <source>
        <dbReference type="PIRSR" id="PIRSR623612-1"/>
    </source>
</evidence>
<feature type="domain" description="Peptidase M4" evidence="9">
    <location>
        <begin position="254"/>
        <end position="388"/>
    </location>
</feature>
<dbReference type="Pfam" id="PF04122">
    <property type="entry name" value="CW_binding_2"/>
    <property type="match status" value="3"/>
</dbReference>
<dbReference type="PRINTS" id="PR00730">
    <property type="entry name" value="THERMOLYSIN"/>
</dbReference>
<dbReference type="Gene3D" id="3.10.170.10">
    <property type="match status" value="1"/>
</dbReference>
<dbReference type="PANTHER" id="PTHR33794:SF1">
    <property type="entry name" value="BACILLOLYSIN"/>
    <property type="match status" value="1"/>
</dbReference>
<dbReference type="Gene3D" id="3.10.450.40">
    <property type="match status" value="1"/>
</dbReference>
<dbReference type="InterPro" id="IPR001570">
    <property type="entry name" value="Peptidase_M4_C_domain"/>
</dbReference>
<evidence type="ECO:0000256" key="6">
    <source>
        <dbReference type="ARBA" id="ARBA00023049"/>
    </source>
</evidence>
<evidence type="ECO:0000256" key="3">
    <source>
        <dbReference type="ARBA" id="ARBA00022723"/>
    </source>
</evidence>
<dbReference type="InterPro" id="IPR007253">
    <property type="entry name" value="Cell_wall-bd_2"/>
</dbReference>
<evidence type="ECO:0000256" key="2">
    <source>
        <dbReference type="ARBA" id="ARBA00022670"/>
    </source>
</evidence>
<evidence type="ECO:0000256" key="5">
    <source>
        <dbReference type="ARBA" id="ARBA00022833"/>
    </source>
</evidence>
<dbReference type="Gene3D" id="3.40.50.12090">
    <property type="match status" value="2"/>
</dbReference>
<evidence type="ECO:0000313" key="11">
    <source>
        <dbReference type="EMBL" id="SDM13353.1"/>
    </source>
</evidence>
<feature type="signal peptide" evidence="8">
    <location>
        <begin position="1"/>
        <end position="27"/>
    </location>
</feature>
<dbReference type="STRING" id="1121325.SAMN04515677_105327"/>
<dbReference type="Gene3D" id="1.10.390.10">
    <property type="entry name" value="Neutral Protease Domain 2"/>
    <property type="match status" value="1"/>
</dbReference>
<evidence type="ECO:0000256" key="8">
    <source>
        <dbReference type="SAM" id="SignalP"/>
    </source>
</evidence>
<feature type="active site" description="Proton donor" evidence="7">
    <location>
        <position position="470"/>
    </location>
</feature>
<dbReference type="GO" id="GO:0004222">
    <property type="term" value="F:metalloendopeptidase activity"/>
    <property type="evidence" value="ECO:0007669"/>
    <property type="project" value="InterPro"/>
</dbReference>
<dbReference type="InterPro" id="IPR050728">
    <property type="entry name" value="Zinc_Metalloprotease_M4"/>
</dbReference>
<name>A0A1G9QQV8_9FIRM</name>